<organism evidence="2 3">
    <name type="scientific">Alloscardovia venturai</name>
    <dbReference type="NCBI Taxonomy" id="1769421"/>
    <lineage>
        <taxon>Bacteria</taxon>
        <taxon>Bacillati</taxon>
        <taxon>Actinomycetota</taxon>
        <taxon>Actinomycetes</taxon>
        <taxon>Bifidobacteriales</taxon>
        <taxon>Bifidobacteriaceae</taxon>
        <taxon>Alloscardovia</taxon>
    </lineage>
</organism>
<sequence length="123" mass="13532">MRVALGWILAIGLIASIGTTAETSQHSGKASHMALCISMATAIFVLCAIIRGCLIWLRLYIKYRDNKLRAQQEFVTDSTELAGQKSFMELAGYNSLGVIMTIFFVVMWAALSVVALQACIRAW</sequence>
<reference evidence="3" key="1">
    <citation type="journal article" date="2019" name="Int. J. Syst. Evol. Microbiol.">
        <title>The Global Catalogue of Microorganisms (GCM) 10K type strain sequencing project: providing services to taxonomists for standard genome sequencing and annotation.</title>
        <authorList>
            <consortium name="The Broad Institute Genomics Platform"/>
            <consortium name="The Broad Institute Genome Sequencing Center for Infectious Disease"/>
            <person name="Wu L."/>
            <person name="Ma J."/>
        </authorList>
    </citation>
    <scope>NUCLEOTIDE SEQUENCE [LARGE SCALE GENOMIC DNA]</scope>
    <source>
        <strain evidence="3">CCM 8604</strain>
    </source>
</reference>
<feature type="transmembrane region" description="Helical" evidence="1">
    <location>
        <begin position="31"/>
        <end position="57"/>
    </location>
</feature>
<protein>
    <submittedName>
        <fullName evidence="2">Uncharacterized protein</fullName>
    </submittedName>
</protein>
<evidence type="ECO:0000313" key="2">
    <source>
        <dbReference type="EMBL" id="MFD0705509.1"/>
    </source>
</evidence>
<gene>
    <name evidence="2" type="ORF">ACFQY8_07115</name>
</gene>
<accession>A0ABW2Y7C7</accession>
<keyword evidence="1" id="KW-1133">Transmembrane helix</keyword>
<name>A0ABW2Y7C7_9BIFI</name>
<dbReference type="EMBL" id="JBHTHQ010000022">
    <property type="protein sequence ID" value="MFD0705509.1"/>
    <property type="molecule type" value="Genomic_DNA"/>
</dbReference>
<evidence type="ECO:0000313" key="3">
    <source>
        <dbReference type="Proteomes" id="UP001597036"/>
    </source>
</evidence>
<evidence type="ECO:0000256" key="1">
    <source>
        <dbReference type="SAM" id="Phobius"/>
    </source>
</evidence>
<keyword evidence="3" id="KW-1185">Reference proteome</keyword>
<dbReference type="Proteomes" id="UP001597036">
    <property type="component" value="Unassembled WGS sequence"/>
</dbReference>
<keyword evidence="1" id="KW-0812">Transmembrane</keyword>
<keyword evidence="1" id="KW-0472">Membrane</keyword>
<proteinExistence type="predicted"/>
<comment type="caution">
    <text evidence="2">The sequence shown here is derived from an EMBL/GenBank/DDBJ whole genome shotgun (WGS) entry which is preliminary data.</text>
</comment>
<feature type="transmembrane region" description="Helical" evidence="1">
    <location>
        <begin position="95"/>
        <end position="118"/>
    </location>
</feature>
<dbReference type="RefSeq" id="WP_377939223.1">
    <property type="nucleotide sequence ID" value="NZ_JBHTHQ010000022.1"/>
</dbReference>